<evidence type="ECO:0000313" key="2">
    <source>
        <dbReference type="EMBL" id="MVQ47797.1"/>
    </source>
</evidence>
<sequence length="218" mass="23195">MKQEERRIDTPHGEARLVLDRSRSPVATLLLSHGAGNGIDTRDLEALARELPRNNVTVIRLEQPWRVAGRRVATPPATLDAALVAAADQLRTRSPLVVGGRSAGARSAARCAARLGASGCLALAFPLHPPGKPESSRLHELRAARVPTLVVQGERDTFGRPDEFPTETDLAVVPGADHGFKVAASTGLSEDEAMEIIVESTLEWIVREVAGAGSRAGE</sequence>
<dbReference type="InterPro" id="IPR026555">
    <property type="entry name" value="NSL3/Tex30"/>
</dbReference>
<dbReference type="RefSeq" id="WP_181645647.1">
    <property type="nucleotide sequence ID" value="NZ_WSEK01000003.1"/>
</dbReference>
<dbReference type="Pfam" id="PF20408">
    <property type="entry name" value="Abhydrolase_11"/>
    <property type="match status" value="1"/>
</dbReference>
<dbReference type="Proteomes" id="UP000473525">
    <property type="component" value="Unassembled WGS sequence"/>
</dbReference>
<feature type="domain" description="KANL3/Tex30 alpha/beta hydrolase-like" evidence="1">
    <location>
        <begin position="27"/>
        <end position="205"/>
    </location>
</feature>
<dbReference type="EMBL" id="WSEK01000003">
    <property type="protein sequence ID" value="MVQ47797.1"/>
    <property type="molecule type" value="Genomic_DNA"/>
</dbReference>
<evidence type="ECO:0000259" key="1">
    <source>
        <dbReference type="Pfam" id="PF20408"/>
    </source>
</evidence>
<keyword evidence="2" id="KW-0378">Hydrolase</keyword>
<dbReference type="AlphaFoldDB" id="A0A6L6XM21"/>
<organism evidence="2 3">
    <name type="scientific">Nocardioides agri</name>
    <dbReference type="NCBI Taxonomy" id="2682843"/>
    <lineage>
        <taxon>Bacteria</taxon>
        <taxon>Bacillati</taxon>
        <taxon>Actinomycetota</taxon>
        <taxon>Actinomycetes</taxon>
        <taxon>Propionibacteriales</taxon>
        <taxon>Nocardioidaceae</taxon>
        <taxon>Nocardioides</taxon>
    </lineage>
</organism>
<dbReference type="PANTHER" id="PTHR13136:SF11">
    <property type="entry name" value="TESTIS-EXPRESSED PROTEIN 30"/>
    <property type="match status" value="1"/>
</dbReference>
<dbReference type="InterPro" id="IPR029058">
    <property type="entry name" value="AB_hydrolase_fold"/>
</dbReference>
<proteinExistence type="predicted"/>
<dbReference type="SUPFAM" id="SSF53474">
    <property type="entry name" value="alpha/beta-Hydrolases"/>
    <property type="match status" value="1"/>
</dbReference>
<dbReference type="Gene3D" id="3.40.50.1820">
    <property type="entry name" value="alpha/beta hydrolase"/>
    <property type="match status" value="1"/>
</dbReference>
<dbReference type="InterPro" id="IPR046879">
    <property type="entry name" value="KANL3/Tex30_Abhydrolase"/>
</dbReference>
<protein>
    <submittedName>
        <fullName evidence="2">Hydrolase</fullName>
    </submittedName>
</protein>
<evidence type="ECO:0000313" key="3">
    <source>
        <dbReference type="Proteomes" id="UP000473525"/>
    </source>
</evidence>
<name>A0A6L6XM21_9ACTN</name>
<dbReference type="PANTHER" id="PTHR13136">
    <property type="entry name" value="TESTIS DEVELOPMENT PROTEIN PRTD"/>
    <property type="match status" value="1"/>
</dbReference>
<accession>A0A6L6XM21</accession>
<gene>
    <name evidence="2" type="ORF">GON03_01295</name>
</gene>
<dbReference type="GO" id="GO:0016787">
    <property type="term" value="F:hydrolase activity"/>
    <property type="evidence" value="ECO:0007669"/>
    <property type="project" value="UniProtKB-KW"/>
</dbReference>
<comment type="caution">
    <text evidence="2">The sequence shown here is derived from an EMBL/GenBank/DDBJ whole genome shotgun (WGS) entry which is preliminary data.</text>
</comment>
<keyword evidence="3" id="KW-1185">Reference proteome</keyword>
<reference evidence="2 3" key="1">
    <citation type="submission" date="2019-12" db="EMBL/GenBank/DDBJ databases">
        <authorList>
            <person name="Huq M.A."/>
        </authorList>
    </citation>
    <scope>NUCLEOTIDE SEQUENCE [LARGE SCALE GENOMIC DNA]</scope>
    <source>
        <strain evidence="2 3">MAH-18</strain>
    </source>
</reference>